<protein>
    <submittedName>
        <fullName evidence="1">Uncharacterized protein</fullName>
    </submittedName>
</protein>
<reference evidence="1 2" key="1">
    <citation type="journal article" date="2018" name="Nat. Ecol. Evol.">
        <title>Shark genomes provide insights into elasmobranch evolution and the origin of vertebrates.</title>
        <authorList>
            <person name="Hara Y"/>
            <person name="Yamaguchi K"/>
            <person name="Onimaru K"/>
            <person name="Kadota M"/>
            <person name="Koyanagi M"/>
            <person name="Keeley SD"/>
            <person name="Tatsumi K"/>
            <person name="Tanaka K"/>
            <person name="Motone F"/>
            <person name="Kageyama Y"/>
            <person name="Nozu R"/>
            <person name="Adachi N"/>
            <person name="Nishimura O"/>
            <person name="Nakagawa R"/>
            <person name="Tanegashima C"/>
            <person name="Kiyatake I"/>
            <person name="Matsumoto R"/>
            <person name="Murakumo K"/>
            <person name="Nishida K"/>
            <person name="Terakita A"/>
            <person name="Kuratani S"/>
            <person name="Sato K"/>
            <person name="Hyodo S Kuraku.S."/>
        </authorList>
    </citation>
    <scope>NUCLEOTIDE SEQUENCE [LARGE SCALE GENOMIC DNA]</scope>
</reference>
<keyword evidence="2" id="KW-1185">Reference proteome</keyword>
<sequence length="67" mass="7312">MLSISDGDGLWKSGPLGRPERILSTGFLEEGEHQGEKAWGPERGYTVRWSLTGQMDGGTGADFSGWR</sequence>
<evidence type="ECO:0000313" key="2">
    <source>
        <dbReference type="Proteomes" id="UP000288216"/>
    </source>
</evidence>
<organism evidence="1 2">
    <name type="scientific">Scyliorhinus torazame</name>
    <name type="common">Cloudy catshark</name>
    <name type="synonym">Catulus torazame</name>
    <dbReference type="NCBI Taxonomy" id="75743"/>
    <lineage>
        <taxon>Eukaryota</taxon>
        <taxon>Metazoa</taxon>
        <taxon>Chordata</taxon>
        <taxon>Craniata</taxon>
        <taxon>Vertebrata</taxon>
        <taxon>Chondrichthyes</taxon>
        <taxon>Elasmobranchii</taxon>
        <taxon>Galeomorphii</taxon>
        <taxon>Galeoidea</taxon>
        <taxon>Carcharhiniformes</taxon>
        <taxon>Scyliorhinidae</taxon>
        <taxon>Scyliorhinus</taxon>
    </lineage>
</organism>
<comment type="caution">
    <text evidence="1">The sequence shown here is derived from an EMBL/GenBank/DDBJ whole genome shotgun (WGS) entry which is preliminary data.</text>
</comment>
<dbReference type="EMBL" id="BFAA01011855">
    <property type="protein sequence ID" value="GCB78802.1"/>
    <property type="molecule type" value="Genomic_DNA"/>
</dbReference>
<dbReference type="Proteomes" id="UP000288216">
    <property type="component" value="Unassembled WGS sequence"/>
</dbReference>
<proteinExistence type="predicted"/>
<evidence type="ECO:0000313" key="1">
    <source>
        <dbReference type="EMBL" id="GCB78802.1"/>
    </source>
</evidence>
<accession>A0A401Q099</accession>
<name>A0A401Q099_SCYTO</name>
<gene>
    <name evidence="1" type="ORF">scyTo_0017786</name>
</gene>
<dbReference type="AlphaFoldDB" id="A0A401Q099"/>